<proteinExistence type="predicted"/>
<evidence type="ECO:0000313" key="4">
    <source>
        <dbReference type="Proteomes" id="UP000054383"/>
    </source>
</evidence>
<feature type="transmembrane region" description="Helical" evidence="2">
    <location>
        <begin position="257"/>
        <end position="277"/>
    </location>
</feature>
<reference evidence="3 4" key="1">
    <citation type="submission" date="2015-04" db="EMBL/GenBank/DDBJ databases">
        <authorList>
            <person name="Syromyatnikov M.Y."/>
            <person name="Popov V.N."/>
        </authorList>
    </citation>
    <scope>NUCLEOTIDE SEQUENCE [LARGE SCALE GENOMIC DNA]</scope>
    <source>
        <strain evidence="3">WF-38-12</strain>
    </source>
</reference>
<feature type="transmembrane region" description="Helical" evidence="2">
    <location>
        <begin position="66"/>
        <end position="84"/>
    </location>
</feature>
<dbReference type="OrthoDB" id="4331159at2759"/>
<feature type="transmembrane region" description="Helical" evidence="2">
    <location>
        <begin position="35"/>
        <end position="57"/>
    </location>
</feature>
<keyword evidence="2" id="KW-0472">Membrane</keyword>
<keyword evidence="2" id="KW-0812">Transmembrane</keyword>
<dbReference type="InterPro" id="IPR053247">
    <property type="entry name" value="GPCR_GPR1/git3-like"/>
</dbReference>
<dbReference type="Proteomes" id="UP000054383">
    <property type="component" value="Unassembled WGS sequence"/>
</dbReference>
<keyword evidence="2" id="KW-1133">Transmembrane helix</keyword>
<dbReference type="AlphaFoldDB" id="A0A0U1LZD3"/>
<name>A0A0U1LZD3_TALIS</name>
<dbReference type="EMBL" id="CVMT01000004">
    <property type="protein sequence ID" value="CRG88462.1"/>
    <property type="molecule type" value="Genomic_DNA"/>
</dbReference>
<feature type="transmembrane region" description="Helical" evidence="2">
    <location>
        <begin position="318"/>
        <end position="338"/>
    </location>
</feature>
<feature type="transmembrane region" description="Helical" evidence="2">
    <location>
        <begin position="189"/>
        <end position="218"/>
    </location>
</feature>
<keyword evidence="4" id="KW-1185">Reference proteome</keyword>
<protein>
    <recommendedName>
        <fullName evidence="5">G-protein coupled receptors family 2 profile 2 domain-containing protein</fullName>
    </recommendedName>
</protein>
<feature type="compositionally biased region" description="Polar residues" evidence="1">
    <location>
        <begin position="1"/>
        <end position="10"/>
    </location>
</feature>
<accession>A0A0U1LZD3</accession>
<feature type="transmembrane region" description="Helical" evidence="2">
    <location>
        <begin position="112"/>
        <end position="137"/>
    </location>
</feature>
<dbReference type="PANTHER" id="PTHR42058">
    <property type="entry name" value="G_PROTEIN_RECEP_F2_4 DOMAIN-CONTAINING PROTEIN"/>
    <property type="match status" value="1"/>
</dbReference>
<evidence type="ECO:0000313" key="3">
    <source>
        <dbReference type="EMBL" id="CRG88462.1"/>
    </source>
</evidence>
<dbReference type="OMA" id="RADECHD"/>
<evidence type="ECO:0008006" key="5">
    <source>
        <dbReference type="Google" id="ProtNLM"/>
    </source>
</evidence>
<organism evidence="3 4">
    <name type="scientific">Talaromyces islandicus</name>
    <name type="common">Penicillium islandicum</name>
    <dbReference type="NCBI Taxonomy" id="28573"/>
    <lineage>
        <taxon>Eukaryota</taxon>
        <taxon>Fungi</taxon>
        <taxon>Dikarya</taxon>
        <taxon>Ascomycota</taxon>
        <taxon>Pezizomycotina</taxon>
        <taxon>Eurotiomycetes</taxon>
        <taxon>Eurotiomycetidae</taxon>
        <taxon>Eurotiales</taxon>
        <taxon>Trichocomaceae</taxon>
        <taxon>Talaromyces</taxon>
        <taxon>Talaromyces sect. Islandici</taxon>
    </lineage>
</organism>
<dbReference type="STRING" id="28573.A0A0U1LZD3"/>
<feature type="region of interest" description="Disordered" evidence="1">
    <location>
        <begin position="1"/>
        <end position="20"/>
    </location>
</feature>
<dbReference type="PANTHER" id="PTHR42058:SF1">
    <property type="entry name" value="G-PROTEIN COUPLED RECEPTORS FAMILY 2 PROFILE 2 DOMAIN-CONTAINING PROTEIN"/>
    <property type="match status" value="1"/>
</dbReference>
<sequence>MQESETTQVSKMKRDSGSVPDSLPGWWDFEPRVDLVGLCAIPVFAITFLFILTFAILPKEATGRHYLTTVPAVGFLLLSLTYILPHINPPEQCADHITPNDNTSDSMCTATGVVICVGVWLVVISCVFRALSLHLYVVWEKKLGPRFMIVSLSCIFIGTIIFTVMPYFVTGVSYQFGKVCYLKPSGDNWAFLAPLIVLAAGICGLQIWTLIHCVMSVLQGIWVDRRYSTQTSREVYHDGRTPVQSNKLLTIMQWRPMLAAFGIVLHVAMFCALFIIVRTEETLPADKFDAWVKCLVSSPDDTDRCLPETDGFWPNEDFVFTCFLLLSTSGLWGVILVMRRSMVYGWVQLFKSLVRSYRSPDIDLELHTWQRFSETEKHSVQS</sequence>
<gene>
    <name evidence="3" type="ORF">PISL3812_05492</name>
</gene>
<feature type="transmembrane region" description="Helical" evidence="2">
    <location>
        <begin position="149"/>
        <end position="169"/>
    </location>
</feature>
<evidence type="ECO:0000256" key="2">
    <source>
        <dbReference type="SAM" id="Phobius"/>
    </source>
</evidence>
<evidence type="ECO:0000256" key="1">
    <source>
        <dbReference type="SAM" id="MobiDB-lite"/>
    </source>
</evidence>